<dbReference type="GO" id="GO:0043410">
    <property type="term" value="P:positive regulation of MAPK cascade"/>
    <property type="evidence" value="ECO:0007669"/>
    <property type="project" value="InterPro"/>
</dbReference>
<reference evidence="6" key="1">
    <citation type="submission" date="2025-08" db="UniProtKB">
        <authorList>
            <consortium name="Ensembl"/>
        </authorList>
    </citation>
    <scope>IDENTIFICATION</scope>
</reference>
<dbReference type="PANTHER" id="PTHR16655">
    <property type="entry name" value="COCAINE AND AMPHETAMINE REGULATED TRANSCRIPT PROTEIN"/>
    <property type="match status" value="1"/>
</dbReference>
<name>A0A3B3SMH6_9TELE</name>
<organism evidence="6 7">
    <name type="scientific">Paramormyrops kingsleyae</name>
    <dbReference type="NCBI Taxonomy" id="1676925"/>
    <lineage>
        <taxon>Eukaryota</taxon>
        <taxon>Metazoa</taxon>
        <taxon>Chordata</taxon>
        <taxon>Craniata</taxon>
        <taxon>Vertebrata</taxon>
        <taxon>Euteleostomi</taxon>
        <taxon>Actinopterygii</taxon>
        <taxon>Neopterygii</taxon>
        <taxon>Teleostei</taxon>
        <taxon>Osteoglossocephala</taxon>
        <taxon>Osteoglossomorpha</taxon>
        <taxon>Osteoglossiformes</taxon>
        <taxon>Mormyridae</taxon>
        <taxon>Paramormyrops</taxon>
    </lineage>
</organism>
<dbReference type="Ensembl" id="ENSPKIT00000012785.1">
    <property type="protein sequence ID" value="ENSPKIP00000031927.1"/>
    <property type="gene ID" value="ENSPKIG00000012232.1"/>
</dbReference>
<dbReference type="GeneTree" id="ENSGT00390000018319"/>
<dbReference type="InterPro" id="IPR036722">
    <property type="entry name" value="CART_C_sf"/>
</dbReference>
<sequence length="109" mass="12465">MAKSSVTIFLFAFFICIFSNLITVEGWWSQDLPIKTTDISGNKKELLGVLHNVLEKLQKKRMSNWDRKPSRLPVCSVGGLCSVKRGPRFGQLCDCPRRSKCNHFFLKCL</sequence>
<evidence type="ECO:0000313" key="6">
    <source>
        <dbReference type="Ensembl" id="ENSPKIP00000031927.1"/>
    </source>
</evidence>
<dbReference type="GO" id="GO:0005184">
    <property type="term" value="F:neuropeptide hormone activity"/>
    <property type="evidence" value="ECO:0007669"/>
    <property type="project" value="InterPro"/>
</dbReference>
<dbReference type="GO" id="GO:0007186">
    <property type="term" value="P:G protein-coupled receptor signaling pathway"/>
    <property type="evidence" value="ECO:0007669"/>
    <property type="project" value="InterPro"/>
</dbReference>
<dbReference type="AlphaFoldDB" id="A0A3B3SMH6"/>
<evidence type="ECO:0000256" key="5">
    <source>
        <dbReference type="SAM" id="SignalP"/>
    </source>
</evidence>
<keyword evidence="7" id="KW-1185">Reference proteome</keyword>
<keyword evidence="5" id="KW-0732">Signal</keyword>
<comment type="subcellular location">
    <subcellularLocation>
        <location evidence="1">Secreted</location>
    </subcellularLocation>
</comment>
<evidence type="ECO:0000256" key="2">
    <source>
        <dbReference type="ARBA" id="ARBA00005294"/>
    </source>
</evidence>
<feature type="signal peptide" evidence="5">
    <location>
        <begin position="1"/>
        <end position="26"/>
    </location>
</feature>
<dbReference type="Pfam" id="PF06373">
    <property type="entry name" value="CART"/>
    <property type="match status" value="1"/>
</dbReference>
<evidence type="ECO:0000313" key="7">
    <source>
        <dbReference type="Proteomes" id="UP000261540"/>
    </source>
</evidence>
<dbReference type="GO" id="GO:0009267">
    <property type="term" value="P:cellular response to starvation"/>
    <property type="evidence" value="ECO:0007669"/>
    <property type="project" value="InterPro"/>
</dbReference>
<dbReference type="Gene3D" id="4.10.40.30">
    <property type="entry name" value="CART, C-terminal domain"/>
    <property type="match status" value="1"/>
</dbReference>
<reference evidence="6" key="2">
    <citation type="submission" date="2025-09" db="UniProtKB">
        <authorList>
            <consortium name="Ensembl"/>
        </authorList>
    </citation>
    <scope>IDENTIFICATION</scope>
</reference>
<dbReference type="InterPro" id="IPR009106">
    <property type="entry name" value="CART"/>
</dbReference>
<evidence type="ECO:0000256" key="3">
    <source>
        <dbReference type="ARBA" id="ARBA00022525"/>
    </source>
</evidence>
<protein>
    <submittedName>
        <fullName evidence="6">Uncharacterized protein</fullName>
    </submittedName>
</protein>
<evidence type="ECO:0000256" key="1">
    <source>
        <dbReference type="ARBA" id="ARBA00004613"/>
    </source>
</evidence>
<proteinExistence type="inferred from homology"/>
<dbReference type="SUPFAM" id="SSF64546">
    <property type="entry name" value="Satiety factor CART (cocaine and amphetamine regulated transcript)"/>
    <property type="match status" value="1"/>
</dbReference>
<accession>A0A3B3SMH6</accession>
<dbReference type="GO" id="GO:0005615">
    <property type="term" value="C:extracellular space"/>
    <property type="evidence" value="ECO:0007669"/>
    <property type="project" value="InterPro"/>
</dbReference>
<comment type="similarity">
    <text evidence="2">Belongs to the CART family.</text>
</comment>
<feature type="chain" id="PRO_5017355637" evidence="5">
    <location>
        <begin position="27"/>
        <end position="109"/>
    </location>
</feature>
<dbReference type="GO" id="GO:0032099">
    <property type="term" value="P:negative regulation of appetite"/>
    <property type="evidence" value="ECO:0007669"/>
    <property type="project" value="InterPro"/>
</dbReference>
<keyword evidence="4" id="KW-1015">Disulfide bond</keyword>
<dbReference type="Proteomes" id="UP000261540">
    <property type="component" value="Unplaced"/>
</dbReference>
<evidence type="ECO:0000256" key="4">
    <source>
        <dbReference type="ARBA" id="ARBA00023157"/>
    </source>
</evidence>
<keyword evidence="3" id="KW-0964">Secreted</keyword>
<dbReference type="GO" id="GO:0008343">
    <property type="term" value="P:adult feeding behavior"/>
    <property type="evidence" value="ECO:0007669"/>
    <property type="project" value="InterPro"/>
</dbReference>